<dbReference type="OrthoDB" id="71227at2759"/>
<dbReference type="AlphaFoldDB" id="A0A388JUC0"/>
<keyword evidence="4" id="KW-0677">Repeat</keyword>
<evidence type="ECO:0000256" key="5">
    <source>
        <dbReference type="ARBA" id="ARBA00022763"/>
    </source>
</evidence>
<dbReference type="GO" id="GO:0006281">
    <property type="term" value="P:DNA repair"/>
    <property type="evidence" value="ECO:0007669"/>
    <property type="project" value="UniProtKB-KW"/>
</dbReference>
<dbReference type="InterPro" id="IPR055410">
    <property type="entry name" value="Beta-prop_CAF1B_HIR1"/>
</dbReference>
<evidence type="ECO:0000256" key="8">
    <source>
        <dbReference type="ARBA" id="ARBA00023242"/>
    </source>
</evidence>
<dbReference type="GO" id="GO:0006334">
    <property type="term" value="P:nucleosome assembly"/>
    <property type="evidence" value="ECO:0007669"/>
    <property type="project" value="TreeGrafter"/>
</dbReference>
<evidence type="ECO:0000256" key="3">
    <source>
        <dbReference type="ARBA" id="ARBA00022574"/>
    </source>
</evidence>
<keyword evidence="8" id="KW-0539">Nucleus</keyword>
<dbReference type="PANTHER" id="PTHR15271:SF4">
    <property type="entry name" value="CHROMATIN ASSEMBLY FACTOR 1 SUBUNIT B"/>
    <property type="match status" value="1"/>
</dbReference>
<feature type="compositionally biased region" description="Polar residues" evidence="10">
    <location>
        <begin position="491"/>
        <end position="501"/>
    </location>
</feature>
<organism evidence="12 13">
    <name type="scientific">Chara braunii</name>
    <name type="common">Braun's stonewort</name>
    <dbReference type="NCBI Taxonomy" id="69332"/>
    <lineage>
        <taxon>Eukaryota</taxon>
        <taxon>Viridiplantae</taxon>
        <taxon>Streptophyta</taxon>
        <taxon>Charophyceae</taxon>
        <taxon>Charales</taxon>
        <taxon>Characeae</taxon>
        <taxon>Chara</taxon>
    </lineage>
</organism>
<feature type="region of interest" description="Disordered" evidence="10">
    <location>
        <begin position="723"/>
        <end position="784"/>
    </location>
</feature>
<accession>A0A388JUC0</accession>
<dbReference type="EMBL" id="BFEA01000019">
    <property type="protein sequence ID" value="GBG61409.1"/>
    <property type="molecule type" value="Genomic_DNA"/>
</dbReference>
<evidence type="ECO:0000259" key="11">
    <source>
        <dbReference type="Pfam" id="PF24105"/>
    </source>
</evidence>
<evidence type="ECO:0000256" key="6">
    <source>
        <dbReference type="ARBA" id="ARBA00022853"/>
    </source>
</evidence>
<feature type="repeat" description="WD" evidence="9">
    <location>
        <begin position="31"/>
        <end position="63"/>
    </location>
</feature>
<feature type="domain" description="CAF1B/HIR1 beta-propeller" evidence="11">
    <location>
        <begin position="225"/>
        <end position="402"/>
    </location>
</feature>
<dbReference type="SMART" id="SM00320">
    <property type="entry name" value="WD40"/>
    <property type="match status" value="5"/>
</dbReference>
<dbReference type="Pfam" id="PF24105">
    <property type="entry name" value="Beta-prop_CAF1B_HIR1"/>
    <property type="match status" value="2"/>
</dbReference>
<evidence type="ECO:0000256" key="9">
    <source>
        <dbReference type="PROSITE-ProRule" id="PRU00221"/>
    </source>
</evidence>
<dbReference type="STRING" id="69332.A0A388JUC0"/>
<name>A0A388JUC0_CHABU</name>
<dbReference type="InterPro" id="IPR019775">
    <property type="entry name" value="WD40_repeat_CS"/>
</dbReference>
<proteinExistence type="inferred from homology"/>
<dbReference type="Gramene" id="GBG61409">
    <property type="protein sequence ID" value="GBG61409"/>
    <property type="gene ID" value="CBR_g20440"/>
</dbReference>
<comment type="subcellular location">
    <subcellularLocation>
        <location evidence="1">Nucleus</location>
    </subcellularLocation>
</comment>
<feature type="region of interest" description="Disordered" evidence="10">
    <location>
        <begin position="603"/>
        <end position="631"/>
    </location>
</feature>
<dbReference type="InterPro" id="IPR036322">
    <property type="entry name" value="WD40_repeat_dom_sf"/>
</dbReference>
<evidence type="ECO:0000256" key="2">
    <source>
        <dbReference type="ARBA" id="ARBA00007306"/>
    </source>
</evidence>
<keyword evidence="7" id="KW-0234">DNA repair</keyword>
<feature type="compositionally biased region" description="Acidic residues" evidence="10">
    <location>
        <begin position="933"/>
        <end position="942"/>
    </location>
</feature>
<dbReference type="InterPro" id="IPR001680">
    <property type="entry name" value="WD40_rpt"/>
</dbReference>
<evidence type="ECO:0000313" key="12">
    <source>
        <dbReference type="EMBL" id="GBG61409.1"/>
    </source>
</evidence>
<keyword evidence="13" id="KW-1185">Reference proteome</keyword>
<feature type="region of interest" description="Disordered" evidence="10">
    <location>
        <begin position="911"/>
        <end position="942"/>
    </location>
</feature>
<evidence type="ECO:0000256" key="7">
    <source>
        <dbReference type="ARBA" id="ARBA00023204"/>
    </source>
</evidence>
<keyword evidence="5" id="KW-0227">DNA damage</keyword>
<gene>
    <name evidence="12" type="ORF">CBR_g20440</name>
</gene>
<feature type="compositionally biased region" description="Polar residues" evidence="10">
    <location>
        <begin position="604"/>
        <end position="619"/>
    </location>
</feature>
<keyword evidence="3 9" id="KW-0853">WD repeat</keyword>
<dbReference type="Gene3D" id="2.130.10.10">
    <property type="entry name" value="YVTN repeat-like/Quinoprotein amine dehydrogenase"/>
    <property type="match status" value="2"/>
</dbReference>
<dbReference type="InterPro" id="IPR015943">
    <property type="entry name" value="WD40/YVTN_repeat-like_dom_sf"/>
</dbReference>
<protein>
    <recommendedName>
        <fullName evidence="11">CAF1B/HIR1 beta-propeller domain-containing protein</fullName>
    </recommendedName>
</protein>
<dbReference type="InterPro" id="IPR045145">
    <property type="entry name" value="PTHR15271"/>
</dbReference>
<feature type="compositionally biased region" description="Basic and acidic residues" evidence="10">
    <location>
        <begin position="620"/>
        <end position="631"/>
    </location>
</feature>
<evidence type="ECO:0000256" key="1">
    <source>
        <dbReference type="ARBA" id="ARBA00004123"/>
    </source>
</evidence>
<dbReference type="GO" id="GO:0005634">
    <property type="term" value="C:nucleus"/>
    <property type="evidence" value="ECO:0007669"/>
    <property type="project" value="UniProtKB-SubCell"/>
</dbReference>
<feature type="region of interest" description="Disordered" evidence="10">
    <location>
        <begin position="429"/>
        <end position="566"/>
    </location>
</feature>
<dbReference type="PROSITE" id="PS00678">
    <property type="entry name" value="WD_REPEATS_1"/>
    <property type="match status" value="1"/>
</dbReference>
<comment type="caution">
    <text evidence="12">The sequence shown here is derived from an EMBL/GenBank/DDBJ whole genome shotgun (WGS) entry which is preliminary data.</text>
</comment>
<dbReference type="PANTHER" id="PTHR15271">
    <property type="entry name" value="CHROMATIN ASSEMBLY FACTOR 1 SUBUNIT B"/>
    <property type="match status" value="1"/>
</dbReference>
<dbReference type="PROSITE" id="PS50294">
    <property type="entry name" value="WD_REPEATS_REGION"/>
    <property type="match status" value="2"/>
</dbReference>
<reference evidence="12 13" key="1">
    <citation type="journal article" date="2018" name="Cell">
        <title>The Chara Genome: Secondary Complexity and Implications for Plant Terrestrialization.</title>
        <authorList>
            <person name="Nishiyama T."/>
            <person name="Sakayama H."/>
            <person name="Vries J.D."/>
            <person name="Buschmann H."/>
            <person name="Saint-Marcoux D."/>
            <person name="Ullrich K.K."/>
            <person name="Haas F.B."/>
            <person name="Vanderstraeten L."/>
            <person name="Becker D."/>
            <person name="Lang D."/>
            <person name="Vosolsobe S."/>
            <person name="Rombauts S."/>
            <person name="Wilhelmsson P.K.I."/>
            <person name="Janitza P."/>
            <person name="Kern R."/>
            <person name="Heyl A."/>
            <person name="Rumpler F."/>
            <person name="Villalobos L.I.A.C."/>
            <person name="Clay J.M."/>
            <person name="Skokan R."/>
            <person name="Toyoda A."/>
            <person name="Suzuki Y."/>
            <person name="Kagoshima H."/>
            <person name="Schijlen E."/>
            <person name="Tajeshwar N."/>
            <person name="Catarino B."/>
            <person name="Hetherington A.J."/>
            <person name="Saltykova A."/>
            <person name="Bonnot C."/>
            <person name="Breuninger H."/>
            <person name="Symeonidi A."/>
            <person name="Radhakrishnan G.V."/>
            <person name="Van Nieuwerburgh F."/>
            <person name="Deforce D."/>
            <person name="Chang C."/>
            <person name="Karol K.G."/>
            <person name="Hedrich R."/>
            <person name="Ulvskov P."/>
            <person name="Glockner G."/>
            <person name="Delwiche C.F."/>
            <person name="Petrasek J."/>
            <person name="Van de Peer Y."/>
            <person name="Friml J."/>
            <person name="Beilby M."/>
            <person name="Dolan L."/>
            <person name="Kohara Y."/>
            <person name="Sugano S."/>
            <person name="Fujiyama A."/>
            <person name="Delaux P.-M."/>
            <person name="Quint M."/>
            <person name="TheiBen G."/>
            <person name="Hagemann M."/>
            <person name="Harholt J."/>
            <person name="Dunand C."/>
            <person name="Zachgo S."/>
            <person name="Langdale J."/>
            <person name="Maumus F."/>
            <person name="Straeten D.V.D."/>
            <person name="Gould S.B."/>
            <person name="Rensing S.A."/>
        </authorList>
    </citation>
    <scope>NUCLEOTIDE SEQUENCE [LARGE SCALE GENOMIC DNA]</scope>
    <source>
        <strain evidence="12 13">S276</strain>
    </source>
</reference>
<dbReference type="PROSITE" id="PS50082">
    <property type="entry name" value="WD_REPEATS_2"/>
    <property type="match status" value="2"/>
</dbReference>
<feature type="compositionally biased region" description="Basic and acidic residues" evidence="10">
    <location>
        <begin position="763"/>
        <end position="782"/>
    </location>
</feature>
<dbReference type="Proteomes" id="UP000265515">
    <property type="component" value="Unassembled WGS sequence"/>
</dbReference>
<keyword evidence="6" id="KW-0156">Chromatin regulator</keyword>
<feature type="domain" description="CAF1B/HIR1 beta-propeller" evidence="11">
    <location>
        <begin position="11"/>
        <end position="172"/>
    </location>
</feature>
<evidence type="ECO:0000256" key="4">
    <source>
        <dbReference type="ARBA" id="ARBA00022737"/>
    </source>
</evidence>
<comment type="similarity">
    <text evidence="2">Belongs to the WD repeat HIR1 family.</text>
</comment>
<evidence type="ECO:0000256" key="10">
    <source>
        <dbReference type="SAM" id="MobiDB-lite"/>
    </source>
</evidence>
<dbReference type="GO" id="GO:0033186">
    <property type="term" value="C:CAF-1 complex"/>
    <property type="evidence" value="ECO:0007669"/>
    <property type="project" value="TreeGrafter"/>
</dbReference>
<dbReference type="GO" id="GO:0006335">
    <property type="term" value="P:DNA replication-dependent chromatin assembly"/>
    <property type="evidence" value="ECO:0007669"/>
    <property type="project" value="InterPro"/>
</dbReference>
<feature type="repeat" description="WD" evidence="9">
    <location>
        <begin position="82"/>
        <end position="123"/>
    </location>
</feature>
<sequence length="942" mass="100273">MLIHNLVFVCQLWEVGHDEKGTPFAKYVASLNHHTTPVNVIRFSPAGDQLASGADGGELLIWKCVRTEAGGVPLSWKLSGSLRRHSRDVLDLEWSPDGSGLISGSVDNSSIVWDVSKGDLVHHFRDHLHYVQGVCWDPVGQYLVTQSGDRTCRVYGRQSQSNKNQKKKDKCAPAGGGPFTCQHVLLKRNITMLRGTNGLPPAVNGPSGGSGTMPSELQKEGCAANSKAVSTKHHLFYDENLPSFFRRLSFSPDGSFLAVPAGQYKHTLESSPVNTSYIFSRKDLSRPAFILPGHPKAVVVIRFCPVFFAPAPQSPSMAIAADNNRKGEPPKTFALPYRLVFAVATLDSLFLYDTQADQPIAVIAGLHYAPITDCAWAADGSMIAVSSQDGYCTMVTFTKGELGTPISLTDIPAHITDYLPQTVRERAAGGAATAAASTPGVQGAGDESMSRGKKRRRPVLCSPAKPTEHSSLPTAPQSPLCRVNDARISADPSTEASNTLAANVGKSQEDIKASSLADDAPKPKRRIFPVSVEKSAHGGTERVAPVQTEDVKKSETVQDSVAEQPPRPKRRIVPVMVTKPAEDECDHEVARSQGFGAAMEVGVGQSSRISGQDSRASGSEQKDVPTDIEPPKTKRRIVPMAVPVEKRAEAGEKRRIVPVAMSAEKPAGGGGKRLIVPVAMSAEKPAEAGGKRRIVPVAMSAEKPAEAGGKRRIVPIALSMENETEAVKTRRQPPQFLDLGKNGTGEESSEPLRTGDGSNSSLRSEKLLDSKAESTGEEKGKTECQTVPVQVGKLAESEAETEEQLQVIVEARERGGAQDMEEEARAIKSVSASKEEVAGCTGANTVECVRIIAEPAGNMPRTVVDYGCDAAQDLVSTEKSAVKEESAHPVVNPCPDCGASVSLGGAGVSQTLSDKAAAHEPSPGTLPVSTPPTEDDAMEICE</sequence>
<evidence type="ECO:0000313" key="13">
    <source>
        <dbReference type="Proteomes" id="UP000265515"/>
    </source>
</evidence>
<dbReference type="SUPFAM" id="SSF50978">
    <property type="entry name" value="WD40 repeat-like"/>
    <property type="match status" value="1"/>
</dbReference>